<feature type="region of interest" description="Disordered" evidence="1">
    <location>
        <begin position="309"/>
        <end position="381"/>
    </location>
</feature>
<dbReference type="PROSITE" id="PS50802">
    <property type="entry name" value="OTU"/>
    <property type="match status" value="1"/>
</dbReference>
<gene>
    <name evidence="3" type="ORF">DSPE1174_LOCUS10181</name>
</gene>
<evidence type="ECO:0000313" key="3">
    <source>
        <dbReference type="EMBL" id="CAD9407321.1"/>
    </source>
</evidence>
<dbReference type="AlphaFoldDB" id="A0A7S2BUW9"/>
<accession>A0A7S2BUW9</accession>
<dbReference type="Gene3D" id="3.90.70.80">
    <property type="match status" value="1"/>
</dbReference>
<dbReference type="CDD" id="cd22744">
    <property type="entry name" value="OTU"/>
    <property type="match status" value="1"/>
</dbReference>
<evidence type="ECO:0000256" key="1">
    <source>
        <dbReference type="SAM" id="MobiDB-lite"/>
    </source>
</evidence>
<proteinExistence type="predicted"/>
<feature type="region of interest" description="Disordered" evidence="1">
    <location>
        <begin position="430"/>
        <end position="454"/>
    </location>
</feature>
<feature type="domain" description="OTU" evidence="2">
    <location>
        <begin position="30"/>
        <end position="162"/>
    </location>
</feature>
<feature type="compositionally biased region" description="Low complexity" evidence="1">
    <location>
        <begin position="642"/>
        <end position="657"/>
    </location>
</feature>
<name>A0A7S2BUW9_9STRA</name>
<organism evidence="3">
    <name type="scientific">Octactis speculum</name>
    <dbReference type="NCBI Taxonomy" id="3111310"/>
    <lineage>
        <taxon>Eukaryota</taxon>
        <taxon>Sar</taxon>
        <taxon>Stramenopiles</taxon>
        <taxon>Ochrophyta</taxon>
        <taxon>Dictyochophyceae</taxon>
        <taxon>Dictyochales</taxon>
        <taxon>Dictyochaceae</taxon>
        <taxon>Octactis</taxon>
    </lineage>
</organism>
<feature type="region of interest" description="Disordered" evidence="1">
    <location>
        <begin position="612"/>
        <end position="657"/>
    </location>
</feature>
<dbReference type="EMBL" id="HBGS01019546">
    <property type="protein sequence ID" value="CAD9407321.1"/>
    <property type="molecule type" value="Transcribed_RNA"/>
</dbReference>
<feature type="compositionally biased region" description="Polar residues" evidence="1">
    <location>
        <begin position="342"/>
        <end position="354"/>
    </location>
</feature>
<dbReference type="InterPro" id="IPR038765">
    <property type="entry name" value="Papain-like_cys_pep_sf"/>
</dbReference>
<feature type="compositionally biased region" description="Polar residues" evidence="1">
    <location>
        <begin position="322"/>
        <end position="331"/>
    </location>
</feature>
<feature type="region of interest" description="Disordered" evidence="1">
    <location>
        <begin position="242"/>
        <end position="275"/>
    </location>
</feature>
<sequence length="700" mass="76023">MGLTIEQRSHKSHLGRFGGCLASGEEASNLIPTRNAGKGDCLYYSLASPIPGATHVTLRESIMDYILTHGDDEMSEGYTYRTAIESTGYTLEDYCVWQRKTGEFASPIEIAAFCRQYKKFVPVYTQSPDGSKYLLWWTMGDPSHPVVPLYYKGEHYEAMVENNDDEGWTRARKFGKASKLEVNDGESAGKAMPSRFESLLWDDETDDEEENECAAEVEVGSTPQQVSSVSLACSFRGGMVVDEDSESEINEKESTPAMPSSCTSDHKATEAPPTLTHGDLGTVHFDVLTSIPDAQLSAPICRLTSHASRRARQIARDEKKAQQQSQRTLATPQRPPQAKAGATSSTSRFSTGTPPASALDATSAATGSIPPPSPLVAPGSTPFLPDIRNTALSCPLTTVSLLSTTPCIPHTSLSPRRLDTAPGAAEEDAEWTAMKSPESALMSQTEEDYPGGMDSPTAADESFCAADGILTRRMLSLLEVQSSDLFTGEFQSSDGGNSDAVDDREELALLPYYPFRKPAGFSTSDTGRVDTIIEGVATIKLGDESYSLVASRQTCYSKLPIPLHACLINGTCVPNCQSGCLQRCFDDCADLMVDVSTEAYELKRKACARGVKGSGKTPSIRSGVRKKKNRTKSNDVKVTMRSSPAPSSSTPSLTPSAYSPLGNRIDFLGTSKESRIRKYREFVETNFPKFIEMCVLFLFD</sequence>
<dbReference type="InterPro" id="IPR003323">
    <property type="entry name" value="OTU_dom"/>
</dbReference>
<protein>
    <recommendedName>
        <fullName evidence="2">OTU domain-containing protein</fullName>
    </recommendedName>
</protein>
<evidence type="ECO:0000259" key="2">
    <source>
        <dbReference type="PROSITE" id="PS50802"/>
    </source>
</evidence>
<reference evidence="3" key="1">
    <citation type="submission" date="2021-01" db="EMBL/GenBank/DDBJ databases">
        <authorList>
            <person name="Corre E."/>
            <person name="Pelletier E."/>
            <person name="Niang G."/>
            <person name="Scheremetjew M."/>
            <person name="Finn R."/>
            <person name="Kale V."/>
            <person name="Holt S."/>
            <person name="Cochrane G."/>
            <person name="Meng A."/>
            <person name="Brown T."/>
            <person name="Cohen L."/>
        </authorList>
    </citation>
    <scope>NUCLEOTIDE SEQUENCE</scope>
    <source>
        <strain evidence="3">CCMP1381</strain>
    </source>
</reference>
<dbReference type="SUPFAM" id="SSF54001">
    <property type="entry name" value="Cysteine proteinases"/>
    <property type="match status" value="1"/>
</dbReference>